<evidence type="ECO:0000313" key="2">
    <source>
        <dbReference type="Proteomes" id="UP000321405"/>
    </source>
</evidence>
<organism evidence="1 2">
    <name type="scientific">Swaminathania salitolerans</name>
    <dbReference type="NCBI Taxonomy" id="182838"/>
    <lineage>
        <taxon>Bacteria</taxon>
        <taxon>Pseudomonadati</taxon>
        <taxon>Pseudomonadota</taxon>
        <taxon>Alphaproteobacteria</taxon>
        <taxon>Acetobacterales</taxon>
        <taxon>Acetobacteraceae</taxon>
        <taxon>Swaminathania</taxon>
    </lineage>
</organism>
<keyword evidence="2" id="KW-1185">Reference proteome</keyword>
<dbReference type="InterPro" id="IPR016084">
    <property type="entry name" value="Haem_Oase-like_multi-hlx"/>
</dbReference>
<dbReference type="EMBL" id="BJVC01000002">
    <property type="protein sequence ID" value="GEL02305.1"/>
    <property type="molecule type" value="Genomic_DNA"/>
</dbReference>
<comment type="caution">
    <text evidence="1">The sequence shown here is derived from an EMBL/GenBank/DDBJ whole genome shotgun (WGS) entry which is preliminary data.</text>
</comment>
<dbReference type="Gene3D" id="1.20.910.10">
    <property type="entry name" value="Heme oxygenase-like"/>
    <property type="match status" value="1"/>
</dbReference>
<evidence type="ECO:0008006" key="3">
    <source>
        <dbReference type="Google" id="ProtNLM"/>
    </source>
</evidence>
<evidence type="ECO:0000313" key="1">
    <source>
        <dbReference type="EMBL" id="GEL02305.1"/>
    </source>
</evidence>
<sequence>MLTHVTPRRNALRLRMRDTHEQLDDALGAFASVSDYYRYLRAIAGFRLAAEQPLHGYAYPSWFGAWRPALISPLLEVDLAHLALAPPVMEPLAPPQTISALLGWIYTLEGAALGARLIARRAHALGFGEMTGAGHLAGQIGHPERWAVFLDVLEAAPVFEIGEAEQAARVVFGHAHRAVQRVDGREGRQNG</sequence>
<dbReference type="SUPFAM" id="SSF48613">
    <property type="entry name" value="Heme oxygenase-like"/>
    <property type="match status" value="1"/>
</dbReference>
<gene>
    <name evidence="1" type="ORF">SSA02_14680</name>
</gene>
<reference evidence="1 2" key="1">
    <citation type="submission" date="2019-07" db="EMBL/GenBank/DDBJ databases">
        <title>Whole genome shotgun sequence of Swaminathania salitolerans NBRC 104436.</title>
        <authorList>
            <person name="Hosoyama A."/>
            <person name="Uohara A."/>
            <person name="Ohji S."/>
            <person name="Ichikawa N."/>
        </authorList>
    </citation>
    <scope>NUCLEOTIDE SEQUENCE [LARGE SCALE GENOMIC DNA]</scope>
    <source>
        <strain evidence="1 2">NBRC 104436</strain>
    </source>
</reference>
<dbReference type="CDD" id="cd19166">
    <property type="entry name" value="HemeO-bac"/>
    <property type="match status" value="1"/>
</dbReference>
<dbReference type="AlphaFoldDB" id="A0A511BPX1"/>
<proteinExistence type="predicted"/>
<accession>A0A511BPX1</accession>
<name>A0A511BPX1_9PROT</name>
<dbReference type="Proteomes" id="UP000321405">
    <property type="component" value="Unassembled WGS sequence"/>
</dbReference>
<protein>
    <recommendedName>
        <fullName evidence="3">Heme oxygenase</fullName>
    </recommendedName>
</protein>